<dbReference type="EMBL" id="CP159342">
    <property type="protein sequence ID" value="XCH74146.1"/>
    <property type="molecule type" value="Genomic_DNA"/>
</dbReference>
<dbReference type="EMBL" id="CP157762">
    <property type="protein sequence ID" value="XBP93448.1"/>
    <property type="molecule type" value="Genomic_DNA"/>
</dbReference>
<evidence type="ECO:0000313" key="3">
    <source>
        <dbReference type="EMBL" id="XBP93448.1"/>
    </source>
</evidence>
<reference evidence="3" key="1">
    <citation type="submission" date="2024-01" db="EMBL/GenBank/DDBJ databases">
        <title>The genome sequence of Micromonospora mangrovi CCTCC AA 2012012.</title>
        <authorList>
            <person name="Gao J."/>
        </authorList>
    </citation>
    <scope>NUCLEOTIDE SEQUENCE</scope>
    <source>
        <strain evidence="3">CCTCC AA 2012012</strain>
    </source>
</reference>
<dbReference type="PANTHER" id="PTHR30204">
    <property type="entry name" value="REDOX-CYCLING DRUG-SENSING TRANSCRIPTIONAL ACTIVATOR SOXR"/>
    <property type="match status" value="1"/>
</dbReference>
<evidence type="ECO:0000259" key="2">
    <source>
        <dbReference type="PROSITE" id="PS50937"/>
    </source>
</evidence>
<dbReference type="RefSeq" id="WP_350933106.1">
    <property type="nucleotide sequence ID" value="NZ_CP157762.1"/>
</dbReference>
<dbReference type="InterPro" id="IPR047057">
    <property type="entry name" value="MerR_fam"/>
</dbReference>
<dbReference type="Pfam" id="PF13411">
    <property type="entry name" value="MerR_1"/>
    <property type="match status" value="1"/>
</dbReference>
<dbReference type="CDD" id="cd04780">
    <property type="entry name" value="HTH_MerR-like_sg5"/>
    <property type="match status" value="1"/>
</dbReference>
<dbReference type="Gene3D" id="1.10.1660.10">
    <property type="match status" value="1"/>
</dbReference>
<proteinExistence type="predicted"/>
<evidence type="ECO:0000313" key="4">
    <source>
        <dbReference type="EMBL" id="XCH74146.1"/>
    </source>
</evidence>
<dbReference type="PROSITE" id="PS50937">
    <property type="entry name" value="HTH_MERR_2"/>
    <property type="match status" value="1"/>
</dbReference>
<dbReference type="PANTHER" id="PTHR30204:SF98">
    <property type="entry name" value="HTH-TYPE TRANSCRIPTIONAL REGULATOR ADHR"/>
    <property type="match status" value="1"/>
</dbReference>
<gene>
    <name evidence="4" type="ORF">ABUL08_28430</name>
    <name evidence="3" type="ORF">VK199_28345</name>
</gene>
<keyword evidence="1" id="KW-0238">DNA-binding</keyword>
<feature type="domain" description="HTH merR-type" evidence="2">
    <location>
        <begin position="1"/>
        <end position="70"/>
    </location>
</feature>
<reference evidence="4" key="2">
    <citation type="submission" date="2024-06" db="EMBL/GenBank/DDBJ databases">
        <title>Micromonospora mangrovi CCTCC AA 2012012 genome sequences.</title>
        <authorList>
            <person name="Gao J."/>
        </authorList>
    </citation>
    <scope>NUCLEOTIDE SEQUENCE</scope>
    <source>
        <strain evidence="4">CCTCC AA 2012012</strain>
    </source>
</reference>
<dbReference type="SUPFAM" id="SSF46955">
    <property type="entry name" value="Putative DNA-binding domain"/>
    <property type="match status" value="1"/>
</dbReference>
<dbReference type="GO" id="GO:0003677">
    <property type="term" value="F:DNA binding"/>
    <property type="evidence" value="ECO:0007669"/>
    <property type="project" value="UniProtKB-KW"/>
</dbReference>
<organism evidence="4">
    <name type="scientific">Micromonospora sp. CCTCC AA 2012012</name>
    <dbReference type="NCBI Taxonomy" id="3111921"/>
    <lineage>
        <taxon>Bacteria</taxon>
        <taxon>Bacillati</taxon>
        <taxon>Actinomycetota</taxon>
        <taxon>Actinomycetes</taxon>
        <taxon>Micromonosporales</taxon>
        <taxon>Micromonosporaceae</taxon>
        <taxon>Micromonospora</taxon>
    </lineage>
</organism>
<sequence length="207" mass="22823">MRISDLSRQTGMSTATIKFYIREGLLPPGRLTARNQAVYSECHLRRLQLIRALTTVGGLGLASVRTLLEAIADDDLPLAELYAIVNRTICAHDPVIDEIVAEEPVREDVDRFFETLGWDPDSPARQHIVAMMGTLRSLGGADGMDFFLPHARAAAELAEQEMDLLPSDGMKTDRAAAVLRAVLFGEVLSSLRRLAQEHQAAQRFRAA</sequence>
<dbReference type="SMART" id="SM00422">
    <property type="entry name" value="HTH_MERR"/>
    <property type="match status" value="1"/>
</dbReference>
<evidence type="ECO:0000256" key="1">
    <source>
        <dbReference type="ARBA" id="ARBA00023125"/>
    </source>
</evidence>
<name>A0AAU8HG79_9ACTN</name>
<protein>
    <submittedName>
        <fullName evidence="4">MerR family transcriptional regulator</fullName>
    </submittedName>
</protein>
<accession>A0AAU8HG79</accession>
<dbReference type="InterPro" id="IPR000551">
    <property type="entry name" value="MerR-type_HTH_dom"/>
</dbReference>
<dbReference type="InterPro" id="IPR009061">
    <property type="entry name" value="DNA-bd_dom_put_sf"/>
</dbReference>
<dbReference type="PRINTS" id="PR00040">
    <property type="entry name" value="HTHMERR"/>
</dbReference>
<dbReference type="GO" id="GO:0003700">
    <property type="term" value="F:DNA-binding transcription factor activity"/>
    <property type="evidence" value="ECO:0007669"/>
    <property type="project" value="InterPro"/>
</dbReference>
<dbReference type="AlphaFoldDB" id="A0AAU8HG79"/>